<dbReference type="SUPFAM" id="SSF111352">
    <property type="entry name" value="Ammonium transporter"/>
    <property type="match status" value="1"/>
</dbReference>
<dbReference type="InterPro" id="IPR001905">
    <property type="entry name" value="Ammonium_transpt"/>
</dbReference>
<evidence type="ECO:0000256" key="3">
    <source>
        <dbReference type="ARBA" id="ARBA00022448"/>
    </source>
</evidence>
<feature type="transmembrane region" description="Helical" evidence="8">
    <location>
        <begin position="145"/>
        <end position="163"/>
    </location>
</feature>
<feature type="transmembrane region" description="Helical" evidence="8">
    <location>
        <begin position="344"/>
        <end position="362"/>
    </location>
</feature>
<dbReference type="eggNOG" id="COG0004">
    <property type="taxonomic scope" value="Bacteria"/>
</dbReference>
<dbReference type="STRING" id="983920.Y88_2340"/>
<keyword evidence="12" id="KW-1185">Reference proteome</keyword>
<evidence type="ECO:0000256" key="2">
    <source>
        <dbReference type="ARBA" id="ARBA00005887"/>
    </source>
</evidence>
<accession>F1Z6B8</accession>
<evidence type="ECO:0000256" key="9">
    <source>
        <dbReference type="SAM" id="SignalP"/>
    </source>
</evidence>
<dbReference type="FunCoup" id="F1Z6B8">
    <property type="interactions" value="307"/>
</dbReference>
<dbReference type="OrthoDB" id="9814202at2"/>
<feature type="transmembrane region" description="Helical" evidence="8">
    <location>
        <begin position="428"/>
        <end position="447"/>
    </location>
</feature>
<gene>
    <name evidence="11" type="ORF">Y88_2340</name>
</gene>
<dbReference type="AlphaFoldDB" id="F1Z6B8"/>
<evidence type="ECO:0000256" key="7">
    <source>
        <dbReference type="ARBA" id="ARBA00023177"/>
    </source>
</evidence>
<evidence type="ECO:0000256" key="4">
    <source>
        <dbReference type="ARBA" id="ARBA00022692"/>
    </source>
</evidence>
<dbReference type="Pfam" id="PF00909">
    <property type="entry name" value="Ammonium_transp"/>
    <property type="match status" value="1"/>
</dbReference>
<feature type="transmembrane region" description="Helical" evidence="8">
    <location>
        <begin position="80"/>
        <end position="98"/>
    </location>
</feature>
<feature type="transmembrane region" description="Helical" evidence="8">
    <location>
        <begin position="287"/>
        <end position="307"/>
    </location>
</feature>
<dbReference type="InterPro" id="IPR024041">
    <property type="entry name" value="NH4_transpt_AmtB-like_dom"/>
</dbReference>
<feature type="chain" id="PRO_5003272664" description="Ammonium transporter" evidence="9">
    <location>
        <begin position="25"/>
        <end position="476"/>
    </location>
</feature>
<dbReference type="InParanoid" id="F1Z6B8"/>
<dbReference type="PROSITE" id="PS01219">
    <property type="entry name" value="AMMONIUM_TRANSP"/>
    <property type="match status" value="1"/>
</dbReference>
<feature type="transmembrane region" description="Helical" evidence="8">
    <location>
        <begin position="374"/>
        <end position="393"/>
    </location>
</feature>
<dbReference type="Gene3D" id="1.10.3430.10">
    <property type="entry name" value="Ammonium transporter AmtB like domains"/>
    <property type="match status" value="1"/>
</dbReference>
<dbReference type="InterPro" id="IPR018047">
    <property type="entry name" value="Ammonium_transpt_CS"/>
</dbReference>
<feature type="transmembrane region" description="Helical" evidence="8">
    <location>
        <begin position="48"/>
        <end position="68"/>
    </location>
</feature>
<protein>
    <recommendedName>
        <fullName evidence="8">Ammonium transporter</fullName>
    </recommendedName>
</protein>
<keyword evidence="9" id="KW-0732">Signal</keyword>
<dbReference type="InterPro" id="IPR029020">
    <property type="entry name" value="Ammonium/urea_transptr"/>
</dbReference>
<evidence type="ECO:0000256" key="8">
    <source>
        <dbReference type="RuleBase" id="RU362002"/>
    </source>
</evidence>
<evidence type="ECO:0000256" key="1">
    <source>
        <dbReference type="ARBA" id="ARBA00004141"/>
    </source>
</evidence>
<feature type="transmembrane region" description="Helical" evidence="8">
    <location>
        <begin position="319"/>
        <end position="338"/>
    </location>
</feature>
<feature type="transmembrane region" description="Helical" evidence="8">
    <location>
        <begin position="255"/>
        <end position="275"/>
    </location>
</feature>
<feature type="domain" description="Ammonium transporter AmtB-like" evidence="10">
    <location>
        <begin position="48"/>
        <end position="474"/>
    </location>
</feature>
<evidence type="ECO:0000256" key="6">
    <source>
        <dbReference type="ARBA" id="ARBA00023136"/>
    </source>
</evidence>
<proteinExistence type="inferred from homology"/>
<keyword evidence="3 8" id="KW-0813">Transport</keyword>
<keyword evidence="5 8" id="KW-1133">Transmembrane helix</keyword>
<comment type="similarity">
    <text evidence="2 8">Belongs to the ammonia transporter channel (TC 1.A.11.2) family.</text>
</comment>
<feature type="transmembrane region" description="Helical" evidence="8">
    <location>
        <begin position="218"/>
        <end position="243"/>
    </location>
</feature>
<organism evidence="11 12">
    <name type="scientific">Novosphingobium nitrogenifigens DSM 19370</name>
    <dbReference type="NCBI Taxonomy" id="983920"/>
    <lineage>
        <taxon>Bacteria</taxon>
        <taxon>Pseudomonadati</taxon>
        <taxon>Pseudomonadota</taxon>
        <taxon>Alphaproteobacteria</taxon>
        <taxon>Sphingomonadales</taxon>
        <taxon>Sphingomonadaceae</taxon>
        <taxon>Novosphingobium</taxon>
    </lineage>
</organism>
<dbReference type="GO" id="GO:0005886">
    <property type="term" value="C:plasma membrane"/>
    <property type="evidence" value="ECO:0007669"/>
    <property type="project" value="UniProtKB-SubCell"/>
</dbReference>
<comment type="subcellular location">
    <subcellularLocation>
        <location evidence="8">Cell membrane</location>
        <topology evidence="8">Multi-pass membrane protein</topology>
    </subcellularLocation>
    <subcellularLocation>
        <location evidence="1">Membrane</location>
        <topology evidence="1">Multi-pass membrane protein</topology>
    </subcellularLocation>
</comment>
<evidence type="ECO:0000256" key="5">
    <source>
        <dbReference type="ARBA" id="ARBA00022989"/>
    </source>
</evidence>
<dbReference type="HOGENOM" id="CLU_000445_33_0_5"/>
<evidence type="ECO:0000313" key="11">
    <source>
        <dbReference type="EMBL" id="EGD59900.1"/>
    </source>
</evidence>
<sequence>MIRKMISGVAGLGLTLATASTAFAQAAMIKAPTVAQQATMVNKGDTTWMLVSALLVLMMSVPGLALFYGGLVRTKNMLSVLMQVFMIVSIGGLLWATYGYSLAFTTGITPGLTPYVGGFSKALMIGVSGSTYAATFSNNVYIPELAYFVFQMTFAMITPALIVGSFAERVKFTPLMIFVVLWSTFAYYPMAHMVWYWAGPDFLKDTPTETGLLYGKGALDFAGGTVVHINAGIAGLIGCLMMGKRVGFGKEATPPHSLTMTMIGASLLWVGWFGFNAGSNLEANGVTAVAFVNTMLATCAAAVSWAIIEQVVHGKPSMLGAASGAVAGLVAITPASGYGAPATSMVLGLIVSPICFFFVTTVKNKLKYDDTLDVFGVHCVGGITGAIATAIVANPALGGQGVIDYTQFPAVAAATYDTTAQIIVQLEAVLITLLWSGIVSAVLFFVIDKTIGLRPTEEAEREGLDITEHGERAYNY</sequence>
<dbReference type="EMBL" id="AEWJ01000024">
    <property type="protein sequence ID" value="EGD59900.1"/>
    <property type="molecule type" value="Genomic_DNA"/>
</dbReference>
<keyword evidence="4 8" id="KW-0812">Transmembrane</keyword>
<dbReference type="NCBIfam" id="TIGR00836">
    <property type="entry name" value="amt"/>
    <property type="match status" value="1"/>
</dbReference>
<evidence type="ECO:0000259" key="10">
    <source>
        <dbReference type="Pfam" id="PF00909"/>
    </source>
</evidence>
<keyword evidence="6 8" id="KW-0472">Membrane</keyword>
<keyword evidence="7 8" id="KW-0924">Ammonia transport</keyword>
<dbReference type="PANTHER" id="PTHR43029">
    <property type="entry name" value="AMMONIUM TRANSPORTER MEP2"/>
    <property type="match status" value="1"/>
</dbReference>
<comment type="caution">
    <text evidence="11">The sequence shown here is derived from an EMBL/GenBank/DDBJ whole genome shotgun (WGS) entry which is preliminary data.</text>
</comment>
<evidence type="ECO:0000313" key="12">
    <source>
        <dbReference type="Proteomes" id="UP000004728"/>
    </source>
</evidence>
<dbReference type="PANTHER" id="PTHR43029:SF10">
    <property type="entry name" value="AMMONIUM TRANSPORTER MEP2"/>
    <property type="match status" value="1"/>
</dbReference>
<feature type="transmembrane region" description="Helical" evidence="8">
    <location>
        <begin position="175"/>
        <end position="198"/>
    </location>
</feature>
<feature type="signal peptide" evidence="9">
    <location>
        <begin position="1"/>
        <end position="24"/>
    </location>
</feature>
<dbReference type="RefSeq" id="WP_008069763.1">
    <property type="nucleotide sequence ID" value="NZ_AQWK01000003.1"/>
</dbReference>
<dbReference type="Proteomes" id="UP000004728">
    <property type="component" value="Unassembled WGS sequence"/>
</dbReference>
<dbReference type="GO" id="GO:0008519">
    <property type="term" value="F:ammonium channel activity"/>
    <property type="evidence" value="ECO:0007669"/>
    <property type="project" value="InterPro"/>
</dbReference>
<name>F1Z6B8_9SPHN</name>
<reference evidence="11 12" key="1">
    <citation type="journal article" date="2012" name="J. Bacteriol.">
        <title>Draft Genome Sequence of Novosphingobium nitrogenifigens Y88T.</title>
        <authorList>
            <person name="Strabala T.J."/>
            <person name="Macdonald L."/>
            <person name="Liu V."/>
            <person name="Smit A.M."/>
        </authorList>
    </citation>
    <scope>NUCLEOTIDE SEQUENCE [LARGE SCALE GENOMIC DNA]</scope>
    <source>
        <strain evidence="11 12">DSM 19370</strain>
    </source>
</reference>